<proteinExistence type="predicted"/>
<dbReference type="RefSeq" id="WP_275226384.1">
    <property type="nucleotide sequence ID" value="NZ_JARESE010000001.1"/>
</dbReference>
<dbReference type="InterPro" id="IPR026337">
    <property type="entry name" value="AKG_HExxH"/>
</dbReference>
<comment type="caution">
    <text evidence="1">The sequence shown here is derived from an EMBL/GenBank/DDBJ whole genome shotgun (WGS) entry which is preliminary data.</text>
</comment>
<organism evidence="1 2">
    <name type="scientific">Novosphingobium album</name>
    <name type="common">ex Liu et al. 2023</name>
    <dbReference type="NCBI Taxonomy" id="3031130"/>
    <lineage>
        <taxon>Bacteria</taxon>
        <taxon>Pseudomonadati</taxon>
        <taxon>Pseudomonadota</taxon>
        <taxon>Alphaproteobacteria</taxon>
        <taxon>Sphingomonadales</taxon>
        <taxon>Sphingomonadaceae</taxon>
        <taxon>Novosphingobium</taxon>
    </lineage>
</organism>
<evidence type="ECO:0000313" key="2">
    <source>
        <dbReference type="Proteomes" id="UP001216253"/>
    </source>
</evidence>
<dbReference type="NCBIfam" id="TIGR04267">
    <property type="entry name" value="mod_HExxH"/>
    <property type="match status" value="1"/>
</dbReference>
<protein>
    <submittedName>
        <fullName evidence="1">HEXXH motif-containing putative peptide modification protein</fullName>
    </submittedName>
</protein>
<evidence type="ECO:0000313" key="1">
    <source>
        <dbReference type="EMBL" id="MDE8650301.1"/>
    </source>
</evidence>
<accession>A0ABT5WJT4</accession>
<gene>
    <name evidence="1" type="ORF">PYV00_01045</name>
</gene>
<name>A0ABT5WJT4_9SPHN</name>
<keyword evidence="2" id="KW-1185">Reference proteome</keyword>
<dbReference type="Proteomes" id="UP001216253">
    <property type="component" value="Unassembled WGS sequence"/>
</dbReference>
<sequence>MNYFEPSVARARECRRAMDEALWSSVRQLLADGEAGAPASDPAITGPTDLLDYGAYFDLTLVPPAEAEVPAGARASATRHLLGRLALADDLEPRTAPPRVTNFSAETYSADQMERMRRWWDTEPANRMAITRATDDEFARACEQAAIAMAHLRDAAPELHGEVETIVLDIVFSRPDGTNLINYGGASSFALWGAVTINAETQREWAQLYRQIVHETGHNLLFGMAREQPLVMDNPAERRPSPIRADARPMDGIFHAAFVSAREALAFDLLLCRHEDVGCLSDDDAGVFADLLELSVLAFWDCIETLRAEARLTELGQAILADCEAYMTANFAVEPC</sequence>
<dbReference type="EMBL" id="JARESE010000001">
    <property type="protein sequence ID" value="MDE8650301.1"/>
    <property type="molecule type" value="Genomic_DNA"/>
</dbReference>
<reference evidence="1 2" key="1">
    <citation type="submission" date="2023-03" db="EMBL/GenBank/DDBJ databases">
        <title>NovoSphingobium album sp. nov. isolated from polycyclic aromatic hydrocarbons- and heavy-metal polluted soil.</title>
        <authorList>
            <person name="Liu Z."/>
            <person name="Wang K."/>
        </authorList>
    </citation>
    <scope>NUCLEOTIDE SEQUENCE [LARGE SCALE GENOMIC DNA]</scope>
    <source>
        <strain evidence="1 2">H3SJ31-1</strain>
    </source>
</reference>